<comment type="caution">
    <text evidence="9">Lacks conserved residue(s) required for the propagation of feature annotation.</text>
</comment>
<comment type="function">
    <text evidence="9">The RuvA-RuvB-RuvC complex processes Holliday junction (HJ) DNA during genetic recombination and DNA repair, while the RuvA-RuvB complex plays an important role in the rescue of blocked DNA replication forks via replication fork reversal (RFR). RuvA specifically binds to HJ cruciform DNA, conferring on it an open structure. The RuvB hexamer acts as an ATP-dependent pump, pulling dsDNA into and through the RuvAB complex. RuvB forms 2 homohexamers on either side of HJ DNA bound by 1 or 2 RuvA tetramers; 4 subunits per hexamer contact DNA at a time. Coordinated motions by a converter formed by DNA-disengaged RuvB subunits stimulates ATP hydrolysis and nucleotide exchange. Immobilization of the converter enables RuvB to convert the ATP-contained energy into a lever motion, pulling 2 nucleotides of DNA out of the RuvA tetramer per ATP hydrolyzed, thus driving DNA branch migration. The RuvB motors rotate together with the DNA substrate, which together with the progressing nucleotide cycle form the mechanistic basis for DNA recombination by continuous HJ branch migration. Branch migration allows RuvC to scan DNA until it finds its consensus sequence, where it cleaves and resolves cruciform DNA.</text>
</comment>
<dbReference type="Pfam" id="PF17864">
    <property type="entry name" value="AAA_lid_4"/>
    <property type="match status" value="1"/>
</dbReference>
<proteinExistence type="inferred from homology"/>
<dbReference type="InterPro" id="IPR008824">
    <property type="entry name" value="RuvB-like_N"/>
</dbReference>
<dbReference type="InterPro" id="IPR003593">
    <property type="entry name" value="AAA+_ATPase"/>
</dbReference>
<dbReference type="SUPFAM" id="SSF52540">
    <property type="entry name" value="P-loop containing nucleoside triphosphate hydrolases"/>
    <property type="match status" value="1"/>
</dbReference>
<dbReference type="SUPFAM" id="SSF46785">
    <property type="entry name" value="Winged helix' DNA-binding domain"/>
    <property type="match status" value="1"/>
</dbReference>
<feature type="region of interest" description="Head domain (RuvB-H)" evidence="9">
    <location>
        <begin position="256"/>
        <end position="342"/>
    </location>
</feature>
<reference evidence="14 15" key="1">
    <citation type="submission" date="2019-01" db="EMBL/GenBank/DDBJ databases">
        <title>Sinorhodobacter populi sp. nov. isolated from the symptomatic bark tissue of Populus euramericana canker.</title>
        <authorList>
            <person name="Xu G."/>
        </authorList>
    </citation>
    <scope>NUCLEOTIDE SEQUENCE [LARGE SCALE GENOMIC DNA]</scope>
    <source>
        <strain evidence="13 14">07D10-4-3</strain>
        <strain evidence="12 15">2D-5</strain>
    </source>
</reference>
<dbReference type="NCBIfam" id="TIGR00635">
    <property type="entry name" value="ruvB"/>
    <property type="match status" value="1"/>
</dbReference>
<dbReference type="PANTHER" id="PTHR42848:SF1">
    <property type="entry name" value="HOLLIDAY JUNCTION BRANCH MIGRATION COMPLEX SUBUNIT RUVB"/>
    <property type="match status" value="1"/>
</dbReference>
<feature type="binding site" evidence="9">
    <location>
        <position position="63"/>
    </location>
    <ligand>
        <name>ATP</name>
        <dbReference type="ChEBI" id="CHEBI:30616"/>
    </ligand>
</feature>
<dbReference type="SMART" id="SM00382">
    <property type="entry name" value="AAA"/>
    <property type="match status" value="1"/>
</dbReference>
<evidence type="ECO:0000256" key="1">
    <source>
        <dbReference type="ARBA" id="ARBA00022490"/>
    </source>
</evidence>
<dbReference type="InterPro" id="IPR041445">
    <property type="entry name" value="AAA_lid_4"/>
</dbReference>
<feature type="domain" description="AAA+ ATPase" evidence="11">
    <location>
        <begin position="52"/>
        <end position="179"/>
    </location>
</feature>
<sequence>MTEPDPTLRPDRLPEDADRALRPQTLEEFVGQAEARANLRVFIESAKMRGQAMDHTLFFGPPGLGKTTLAQIMARELGVNFKMTSGPVLAKAGDLAAILTNLETRDVLFIDEIHRLNPAVEEVLYPAMEDFELDLVIGEGPAARTVRIELQPFTLVGATTRLGLLTTPLRDRFGIPTRLQFYTEDELDLIVTRGSRLLGIPSDPDGTREIAKRARGTPRIAGRLLRRVVDFALVEGNGRLTRAIADRALTRLGVDHLGLDGADRRYMQLIAEHYGGGPVGVETLSAALSEARDAIEEVIEPYLLQQGLIQRTPRGRMLGQRAWRHLGLEAPRPPAQGGLFDE</sequence>
<accession>A0A443KA21</accession>
<evidence type="ECO:0000256" key="6">
    <source>
        <dbReference type="ARBA" id="ARBA00023125"/>
    </source>
</evidence>
<comment type="subcellular location">
    <subcellularLocation>
        <location evidence="9">Cytoplasm</location>
    </subcellularLocation>
</comment>
<dbReference type="GO" id="GO:0006281">
    <property type="term" value="P:DNA repair"/>
    <property type="evidence" value="ECO:0007669"/>
    <property type="project" value="UniProtKB-UniRule"/>
</dbReference>
<dbReference type="GO" id="GO:0006310">
    <property type="term" value="P:DNA recombination"/>
    <property type="evidence" value="ECO:0007669"/>
    <property type="project" value="UniProtKB-UniRule"/>
</dbReference>
<dbReference type="InterPro" id="IPR008823">
    <property type="entry name" value="RuvB_wg_C"/>
</dbReference>
<dbReference type="GO" id="GO:0048476">
    <property type="term" value="C:Holliday junction resolvase complex"/>
    <property type="evidence" value="ECO:0007669"/>
    <property type="project" value="UniProtKB-UniRule"/>
</dbReference>
<dbReference type="GO" id="GO:0016787">
    <property type="term" value="F:hydrolase activity"/>
    <property type="evidence" value="ECO:0007669"/>
    <property type="project" value="UniProtKB-KW"/>
</dbReference>
<dbReference type="PANTHER" id="PTHR42848">
    <property type="match status" value="1"/>
</dbReference>
<dbReference type="GO" id="GO:0005737">
    <property type="term" value="C:cytoplasm"/>
    <property type="evidence" value="ECO:0007669"/>
    <property type="project" value="UniProtKB-SubCell"/>
</dbReference>
<dbReference type="Pfam" id="PF05491">
    <property type="entry name" value="WHD_RuvB"/>
    <property type="match status" value="1"/>
</dbReference>
<dbReference type="EMBL" id="SAUW01000005">
    <property type="protein sequence ID" value="RWR13336.1"/>
    <property type="molecule type" value="Genomic_DNA"/>
</dbReference>
<dbReference type="EC" id="3.6.4.-" evidence="9"/>
<keyword evidence="8 9" id="KW-0234">DNA repair</keyword>
<keyword evidence="2 9" id="KW-0547">Nucleotide-binding</keyword>
<protein>
    <recommendedName>
        <fullName evidence="9">Holliday junction branch migration complex subunit RuvB</fullName>
        <ecNumber evidence="9">3.6.4.-</ecNumber>
    </recommendedName>
</protein>
<feature type="binding site" evidence="9">
    <location>
        <position position="21"/>
    </location>
    <ligand>
        <name>ATP</name>
        <dbReference type="ChEBI" id="CHEBI:30616"/>
    </ligand>
</feature>
<feature type="binding site" evidence="9">
    <location>
        <position position="219"/>
    </location>
    <ligand>
        <name>ATP</name>
        <dbReference type="ChEBI" id="CHEBI:30616"/>
    </ligand>
</feature>
<comment type="catalytic activity">
    <reaction evidence="9">
        <text>ATP + H2O = ADP + phosphate + H(+)</text>
        <dbReference type="Rhea" id="RHEA:13065"/>
        <dbReference type="ChEBI" id="CHEBI:15377"/>
        <dbReference type="ChEBI" id="CHEBI:15378"/>
        <dbReference type="ChEBI" id="CHEBI:30616"/>
        <dbReference type="ChEBI" id="CHEBI:43474"/>
        <dbReference type="ChEBI" id="CHEBI:456216"/>
    </reaction>
</comment>
<comment type="similarity">
    <text evidence="9">Belongs to the RuvB family.</text>
</comment>
<dbReference type="HAMAP" id="MF_00016">
    <property type="entry name" value="DNA_HJ_migration_RuvB"/>
    <property type="match status" value="1"/>
</dbReference>
<dbReference type="EMBL" id="SAUY01000019">
    <property type="protein sequence ID" value="RWR29600.1"/>
    <property type="molecule type" value="Genomic_DNA"/>
</dbReference>
<evidence type="ECO:0000259" key="11">
    <source>
        <dbReference type="SMART" id="SM00382"/>
    </source>
</evidence>
<feature type="binding site" evidence="9">
    <location>
        <position position="182"/>
    </location>
    <ligand>
        <name>ATP</name>
        <dbReference type="ChEBI" id="CHEBI:30616"/>
    </ligand>
</feature>
<evidence type="ECO:0000256" key="3">
    <source>
        <dbReference type="ARBA" id="ARBA00022763"/>
    </source>
</evidence>
<dbReference type="Gene3D" id="1.10.10.10">
    <property type="entry name" value="Winged helix-like DNA-binding domain superfamily/Winged helix DNA-binding domain"/>
    <property type="match status" value="1"/>
</dbReference>
<evidence type="ECO:0000256" key="8">
    <source>
        <dbReference type="ARBA" id="ARBA00023204"/>
    </source>
</evidence>
<evidence type="ECO:0000313" key="15">
    <source>
        <dbReference type="Proteomes" id="UP000285710"/>
    </source>
</evidence>
<evidence type="ECO:0000256" key="4">
    <source>
        <dbReference type="ARBA" id="ARBA00022801"/>
    </source>
</evidence>
<feature type="binding site" evidence="9">
    <location>
        <position position="66"/>
    </location>
    <ligand>
        <name>ATP</name>
        <dbReference type="ChEBI" id="CHEBI:30616"/>
    </ligand>
</feature>
<dbReference type="Gene3D" id="1.10.8.60">
    <property type="match status" value="1"/>
</dbReference>
<gene>
    <name evidence="9 13" type="primary">ruvB</name>
    <name evidence="13" type="ORF">D2T29_14380</name>
    <name evidence="12" type="ORF">D2T33_06395</name>
</gene>
<evidence type="ECO:0000256" key="7">
    <source>
        <dbReference type="ARBA" id="ARBA00023172"/>
    </source>
</evidence>
<comment type="subunit">
    <text evidence="9">Homohexamer. Forms an RuvA(8)-RuvB(12)-Holliday junction (HJ) complex. HJ DNA is sandwiched between 2 RuvA tetramers; dsDNA enters through RuvA and exits via RuvB. An RuvB hexamer assembles on each DNA strand where it exits the tetramer. Each RuvB hexamer is contacted by two RuvA subunits (via domain III) on 2 adjacent RuvB subunits; this complex drives branch migration. In the full resolvosome a probable DNA-RuvA(4)-RuvB(12)-RuvC(2) complex forms which resolves the HJ.</text>
</comment>
<organism evidence="13 14">
    <name type="scientific">Paenirhodobacter populi</name>
    <dbReference type="NCBI Taxonomy" id="2306993"/>
    <lineage>
        <taxon>Bacteria</taxon>
        <taxon>Pseudomonadati</taxon>
        <taxon>Pseudomonadota</taxon>
        <taxon>Alphaproteobacteria</taxon>
        <taxon>Rhodobacterales</taxon>
        <taxon>Rhodobacter group</taxon>
        <taxon>Paenirhodobacter</taxon>
    </lineage>
</organism>
<dbReference type="NCBIfam" id="NF000868">
    <property type="entry name" value="PRK00080.1"/>
    <property type="match status" value="1"/>
</dbReference>
<keyword evidence="5 9" id="KW-0067">ATP-binding</keyword>
<feature type="region of interest" description="Small ATPAse domain (RuvB-S)" evidence="9">
    <location>
        <begin position="183"/>
        <end position="253"/>
    </location>
</feature>
<dbReference type="RefSeq" id="WP_128184117.1">
    <property type="nucleotide sequence ID" value="NZ_SAUV01000010.1"/>
</dbReference>
<feature type="binding site" evidence="9">
    <location>
        <position position="22"/>
    </location>
    <ligand>
        <name>ATP</name>
        <dbReference type="ChEBI" id="CHEBI:30616"/>
    </ligand>
</feature>
<keyword evidence="6 9" id="KW-0238">DNA-binding</keyword>
<evidence type="ECO:0000256" key="5">
    <source>
        <dbReference type="ARBA" id="ARBA00022840"/>
    </source>
</evidence>
<evidence type="ECO:0000313" key="13">
    <source>
        <dbReference type="EMBL" id="RWR29600.1"/>
    </source>
</evidence>
<accession>A0A451GCY4</accession>
<dbReference type="InterPro" id="IPR036390">
    <property type="entry name" value="WH_DNA-bd_sf"/>
</dbReference>
<keyword evidence="15" id="KW-1185">Reference proteome</keyword>
<keyword evidence="1 9" id="KW-0963">Cytoplasm</keyword>
<name>A0A443KA21_9RHOB</name>
<dbReference type="InterPro" id="IPR027417">
    <property type="entry name" value="P-loop_NTPase"/>
</dbReference>
<feature type="binding site" evidence="9">
    <location>
        <begin position="129"/>
        <end position="131"/>
    </location>
    <ligand>
        <name>ATP</name>
        <dbReference type="ChEBI" id="CHEBI:30616"/>
    </ligand>
</feature>
<dbReference type="GO" id="GO:0005524">
    <property type="term" value="F:ATP binding"/>
    <property type="evidence" value="ECO:0007669"/>
    <property type="project" value="UniProtKB-UniRule"/>
</dbReference>
<evidence type="ECO:0000313" key="14">
    <source>
        <dbReference type="Proteomes" id="UP000284451"/>
    </source>
</evidence>
<dbReference type="GO" id="GO:0009378">
    <property type="term" value="F:four-way junction helicase activity"/>
    <property type="evidence" value="ECO:0007669"/>
    <property type="project" value="InterPro"/>
</dbReference>
<keyword evidence="13" id="KW-0347">Helicase</keyword>
<dbReference type="AlphaFoldDB" id="A0A443KA21"/>
<comment type="caution">
    <text evidence="13">The sequence shown here is derived from an EMBL/GenBank/DDBJ whole genome shotgun (WGS) entry which is preliminary data.</text>
</comment>
<feature type="binding site" evidence="9">
    <location>
        <position position="311"/>
    </location>
    <ligand>
        <name>DNA</name>
        <dbReference type="ChEBI" id="CHEBI:16991"/>
    </ligand>
</feature>
<feature type="binding site" evidence="9">
    <location>
        <position position="292"/>
    </location>
    <ligand>
        <name>DNA</name>
        <dbReference type="ChEBI" id="CHEBI:16991"/>
    </ligand>
</feature>
<dbReference type="Proteomes" id="UP000284451">
    <property type="component" value="Unassembled WGS sequence"/>
</dbReference>
<feature type="binding site" evidence="9">
    <location>
        <position position="67"/>
    </location>
    <ligand>
        <name>ATP</name>
        <dbReference type="ChEBI" id="CHEBI:30616"/>
    </ligand>
</feature>
<dbReference type="Gene3D" id="3.40.50.300">
    <property type="entry name" value="P-loop containing nucleotide triphosphate hydrolases"/>
    <property type="match status" value="1"/>
</dbReference>
<dbReference type="InterPro" id="IPR036388">
    <property type="entry name" value="WH-like_DNA-bd_sf"/>
</dbReference>
<evidence type="ECO:0000256" key="2">
    <source>
        <dbReference type="ARBA" id="ARBA00022741"/>
    </source>
</evidence>
<keyword evidence="3 9" id="KW-0227">DNA damage</keyword>
<evidence type="ECO:0000256" key="9">
    <source>
        <dbReference type="HAMAP-Rule" id="MF_00016"/>
    </source>
</evidence>
<feature type="binding site" evidence="9">
    <location>
        <position position="316"/>
    </location>
    <ligand>
        <name>DNA</name>
        <dbReference type="ChEBI" id="CHEBI:16991"/>
    </ligand>
</feature>
<keyword evidence="4 9" id="KW-0378">Hydrolase</keyword>
<feature type="binding site" evidence="9">
    <location>
        <position position="67"/>
    </location>
    <ligand>
        <name>Mg(2+)</name>
        <dbReference type="ChEBI" id="CHEBI:18420"/>
    </ligand>
</feature>
<dbReference type="GO" id="GO:0000400">
    <property type="term" value="F:four-way junction DNA binding"/>
    <property type="evidence" value="ECO:0007669"/>
    <property type="project" value="UniProtKB-UniRule"/>
</dbReference>
<comment type="domain">
    <text evidence="9">Has 3 domains, the large (RuvB-L) and small ATPase (RuvB-S) domains and the C-terminal head (RuvB-H) domain. The head domain binds DNA, while the ATPase domains jointly bind ATP, ADP or are empty depending on the state of the subunit in the translocation cycle. During a single DNA translocation step the structure of each domain remains the same, but their relative positions change.</text>
</comment>
<evidence type="ECO:0000256" key="10">
    <source>
        <dbReference type="SAM" id="MobiDB-lite"/>
    </source>
</evidence>
<feature type="binding site" evidence="9">
    <location>
        <position position="68"/>
    </location>
    <ligand>
        <name>ATP</name>
        <dbReference type="ChEBI" id="CHEBI:30616"/>
    </ligand>
</feature>
<reference evidence="14 15" key="2">
    <citation type="submission" date="2019-01" db="EMBL/GenBank/DDBJ databases">
        <authorList>
            <person name="Li Y."/>
        </authorList>
    </citation>
    <scope>NUCLEOTIDE SEQUENCE [LARGE SCALE GENOMIC DNA]</scope>
    <source>
        <strain evidence="13 14">07D10-4-3</strain>
        <strain evidence="12 15">2D-5</strain>
    </source>
</reference>
<dbReference type="Proteomes" id="UP000285710">
    <property type="component" value="Unassembled WGS sequence"/>
</dbReference>
<dbReference type="Pfam" id="PF05496">
    <property type="entry name" value="RuvB_N"/>
    <property type="match status" value="1"/>
</dbReference>
<dbReference type="CDD" id="cd00009">
    <property type="entry name" value="AAA"/>
    <property type="match status" value="1"/>
</dbReference>
<dbReference type="InterPro" id="IPR004605">
    <property type="entry name" value="DNA_helicase_Holl-junc_RuvB"/>
</dbReference>
<feature type="binding site" evidence="9">
    <location>
        <position position="172"/>
    </location>
    <ligand>
        <name>ATP</name>
        <dbReference type="ChEBI" id="CHEBI:30616"/>
    </ligand>
</feature>
<keyword evidence="7 9" id="KW-0233">DNA recombination</keyword>
<evidence type="ECO:0000313" key="12">
    <source>
        <dbReference type="EMBL" id="RWR13336.1"/>
    </source>
</evidence>
<feature type="region of interest" description="Disordered" evidence="10">
    <location>
        <begin position="1"/>
        <end position="20"/>
    </location>
</feature>